<comment type="caution">
    <text evidence="1">The sequence shown here is derived from an EMBL/GenBank/DDBJ whole genome shotgun (WGS) entry which is preliminary data.</text>
</comment>
<dbReference type="EMBL" id="JAQQDW010000163">
    <property type="protein sequence ID" value="MFM0109061.1"/>
    <property type="molecule type" value="Genomic_DNA"/>
</dbReference>
<evidence type="ECO:0000313" key="2">
    <source>
        <dbReference type="Proteomes" id="UP001629235"/>
    </source>
</evidence>
<name>A0ACC7NV01_9BURK</name>
<dbReference type="Proteomes" id="UP001629235">
    <property type="component" value="Unassembled WGS sequence"/>
</dbReference>
<reference evidence="1 2" key="1">
    <citation type="journal article" date="2024" name="Chem. Sci.">
        <title>Discovery of megapolipeptins by genome mining of a Burkholderiales bacteria collection.</title>
        <authorList>
            <person name="Paulo B.S."/>
            <person name="Recchia M.J.J."/>
            <person name="Lee S."/>
            <person name="Fergusson C.H."/>
            <person name="Romanowski S.B."/>
            <person name="Hernandez A."/>
            <person name="Krull N."/>
            <person name="Liu D.Y."/>
            <person name="Cavanagh H."/>
            <person name="Bos A."/>
            <person name="Gray C.A."/>
            <person name="Murphy B.T."/>
            <person name="Linington R.G."/>
            <person name="Eustaquio A.S."/>
        </authorList>
    </citation>
    <scope>NUCLEOTIDE SEQUENCE [LARGE SCALE GENOMIC DNA]</scope>
    <source>
        <strain evidence="1 2">RL18-126-BIB-B</strain>
    </source>
</reference>
<keyword evidence="2" id="KW-1185">Reference proteome</keyword>
<protein>
    <submittedName>
        <fullName evidence="1">Uncharacterized protein</fullName>
    </submittedName>
</protein>
<organism evidence="1 2">
    <name type="scientific">Paraburkholderia rhynchosiae</name>
    <dbReference type="NCBI Taxonomy" id="487049"/>
    <lineage>
        <taxon>Bacteria</taxon>
        <taxon>Pseudomonadati</taxon>
        <taxon>Pseudomonadota</taxon>
        <taxon>Betaproteobacteria</taxon>
        <taxon>Burkholderiales</taxon>
        <taxon>Burkholderiaceae</taxon>
        <taxon>Paraburkholderia</taxon>
    </lineage>
</organism>
<proteinExistence type="predicted"/>
<evidence type="ECO:0000313" key="1">
    <source>
        <dbReference type="EMBL" id="MFM0109061.1"/>
    </source>
</evidence>
<sequence>MSKQNTAAEHGTIVTRLLTDRAGTGTSASEAADCKLRDGVDLEQYIRISADSIGELRKVDVYRVISSVRSGNIDGVTRRDLATYIAAKRHDLVAEVTDVMQEDFPQDDWTADCVAGQKMVPTPDVVHRGWLANLKEGDRVEVPYISSGDDVKLMTVYENDGVWIRLLPDGFSSEIDNTILANAVSGVLHYAPVQIVPPGMTNGKLPGSGGHNSPDHEFKNFHRQLCERFGYSHDDVDWKRDQISLIEWISKRKEELERQRDDLLKAMTVIAAQSEGDDWTVEEAHAFIKQHAREARDAARAEVSANQAT</sequence>
<gene>
    <name evidence="1" type="ORF">PQR01_38190</name>
</gene>
<accession>A0ACC7NV01</accession>